<dbReference type="Gene3D" id="3.30.70.100">
    <property type="match status" value="2"/>
</dbReference>
<dbReference type="Pfam" id="PF07237">
    <property type="entry name" value="DUF1428"/>
    <property type="match status" value="2"/>
</dbReference>
<dbReference type="InterPro" id="IPR009874">
    <property type="entry name" value="DUF1428"/>
</dbReference>
<proteinExistence type="predicted"/>
<keyword evidence="2" id="KW-1185">Reference proteome</keyword>
<name>A0ABT1MNE8_9RHOB</name>
<protein>
    <submittedName>
        <fullName evidence="1">DUF1428 domain-containing protein</fullName>
    </submittedName>
</protein>
<dbReference type="SUPFAM" id="SSF54909">
    <property type="entry name" value="Dimeric alpha+beta barrel"/>
    <property type="match status" value="2"/>
</dbReference>
<evidence type="ECO:0000313" key="2">
    <source>
        <dbReference type="Proteomes" id="UP001203945"/>
    </source>
</evidence>
<geneLocation type="plasmid" evidence="1">
    <name>unnamed1</name>
</geneLocation>
<comment type="caution">
    <text evidence="1">The sequence shown here is derived from an EMBL/GenBank/DDBJ whole genome shotgun (WGS) entry which is preliminary data.</text>
</comment>
<dbReference type="InterPro" id="IPR011008">
    <property type="entry name" value="Dimeric_a/b-barrel"/>
</dbReference>
<sequence length="240" mass="27051">MTFYWGFVQPVPKNNKQAYIDHAAMAWPIFEKLGAVRAVECWAEDVPKGKQTDFYRAVQCKDDEVPVFSWIEWPDKATAETAGSQMQNHPDFQAMPPMPFDGMRMFWGGFSPIVSFGQSKPGSYVQGFVLAVPEDNKDAYVEMARSTEGMFTGKGATHMVEGWGDDVPHGKVTDFYRAADAKDGEIPMFSWVEWPDRATCDKAAREMETEMSGQDMPAMPFDGKRMFWGGFEPIFDSASQ</sequence>
<reference evidence="1 2" key="1">
    <citation type="submission" date="2022-03" db="EMBL/GenBank/DDBJ databases">
        <authorList>
            <person name="He Y."/>
        </authorList>
    </citation>
    <scope>NUCLEOTIDE SEQUENCE [LARGE SCALE GENOMIC DNA]</scope>
    <source>
        <strain evidence="1 2">TK19116</strain>
        <plasmid evidence="1">unnamed1</plasmid>
    </source>
</reference>
<gene>
    <name evidence="1" type="ORF">MLD63_00805</name>
</gene>
<dbReference type="RefSeq" id="WP_255327937.1">
    <property type="nucleotide sequence ID" value="NZ_JAKZEU010000001.1"/>
</dbReference>
<keyword evidence="1" id="KW-0614">Plasmid</keyword>
<accession>A0ABT1MNE8</accession>
<organism evidence="1 2">
    <name type="scientific">Paracoccus albicereus</name>
    <dbReference type="NCBI Taxonomy" id="2922394"/>
    <lineage>
        <taxon>Bacteria</taxon>
        <taxon>Pseudomonadati</taxon>
        <taxon>Pseudomonadota</taxon>
        <taxon>Alphaproteobacteria</taxon>
        <taxon>Rhodobacterales</taxon>
        <taxon>Paracoccaceae</taxon>
        <taxon>Paracoccus</taxon>
    </lineage>
</organism>
<evidence type="ECO:0000313" key="1">
    <source>
        <dbReference type="EMBL" id="MCQ0968973.1"/>
    </source>
</evidence>
<dbReference type="EMBL" id="JAKZEU010000001">
    <property type="protein sequence ID" value="MCQ0968973.1"/>
    <property type="molecule type" value="Genomic_DNA"/>
</dbReference>
<dbReference type="Proteomes" id="UP001203945">
    <property type="component" value="Unassembled WGS sequence"/>
</dbReference>